<dbReference type="OrthoDB" id="5483897at2"/>
<evidence type="ECO:0000259" key="6">
    <source>
        <dbReference type="Pfam" id="PF13193"/>
    </source>
</evidence>
<keyword evidence="3" id="KW-0276">Fatty acid metabolism</keyword>
<dbReference type="RefSeq" id="WP_012238364.1">
    <property type="nucleotide sequence ID" value="NC_010162.1"/>
</dbReference>
<dbReference type="KEGG" id="scl:sce5736"/>
<accession>A9G7S3</accession>
<dbReference type="Gene3D" id="3.30.300.30">
    <property type="match status" value="1"/>
</dbReference>
<evidence type="ECO:0000256" key="2">
    <source>
        <dbReference type="ARBA" id="ARBA00022598"/>
    </source>
</evidence>
<dbReference type="SUPFAM" id="SSF56801">
    <property type="entry name" value="Acetyl-CoA synthetase-like"/>
    <property type="match status" value="1"/>
</dbReference>
<dbReference type="Pfam" id="PF00501">
    <property type="entry name" value="AMP-binding"/>
    <property type="match status" value="1"/>
</dbReference>
<dbReference type="AlphaFoldDB" id="A9G7S3"/>
<dbReference type="BioCyc" id="SCEL448385:SCE_RS29480-MONOMER"/>
<dbReference type="PANTHER" id="PTHR43859:SF4">
    <property type="entry name" value="BUTANOATE--COA LIGASE AAE1-RELATED"/>
    <property type="match status" value="1"/>
</dbReference>
<dbReference type="InterPro" id="IPR000873">
    <property type="entry name" value="AMP-dep_synth/lig_dom"/>
</dbReference>
<sequence>MLAGRMMDYPLTLTHFLDRARTYHARCEIVTQNPDRTVSRSTYADLHRRASKLAHALTRLGVRAGDRVATLCWNHARHLELYLGVPAMGAVLHTLNLRLHPSELGYIASHAEDKVVVVDRSLLPLFRKFAPEVRSIQRVLVLDDDGPVDPAAGDGLDYEALLAPEPDHFDFPSLDERAAAMLCYTSGTTGNPKGVAYSHRSIVLHTLVSCMHDALGFRDRDIVLPVVPMFHAMAWGLPYGAIATGARLVLPGPHLDAASLLDLMARERVTFAAGVPTIWLGILALLDEHPKRWDLSSMRAMVIGGSAAPPALIDGFRARHGLVVLHAWGMTETNPLGTVAHVRSSLGRLHEDPAASLQTRASQGYPVPFIDQRHVDANDRPLPWDGRTMGELEVRGPWVASSYFGGEGEDRFTKDGWFKTGDVVTIDAEGYMRITDRTKDVIKSGGEWISSVALENALMSHPAVLEAAVFAARHPLWGERPLAAIVLRQGQSASKEQLHALLEPRFAKFWLPDEYLFLERIPRTSTGKFLKSRLREEFADLLEKKASG</sequence>
<evidence type="ECO:0000259" key="5">
    <source>
        <dbReference type="Pfam" id="PF00501"/>
    </source>
</evidence>
<dbReference type="FunFam" id="3.30.300.30:FF:000008">
    <property type="entry name" value="2,3-dihydroxybenzoate-AMP ligase"/>
    <property type="match status" value="1"/>
</dbReference>
<dbReference type="PROSITE" id="PS00455">
    <property type="entry name" value="AMP_BINDING"/>
    <property type="match status" value="1"/>
</dbReference>
<dbReference type="EMBL" id="AM746676">
    <property type="protein sequence ID" value="CAN95899.1"/>
    <property type="molecule type" value="Genomic_DNA"/>
</dbReference>
<evidence type="ECO:0000256" key="1">
    <source>
        <dbReference type="ARBA" id="ARBA00006432"/>
    </source>
</evidence>
<dbReference type="Proteomes" id="UP000002139">
    <property type="component" value="Chromosome"/>
</dbReference>
<keyword evidence="2 7" id="KW-0436">Ligase</keyword>
<organism evidence="7 8">
    <name type="scientific">Sorangium cellulosum (strain So ce56)</name>
    <name type="common">Polyangium cellulosum (strain So ce56)</name>
    <dbReference type="NCBI Taxonomy" id="448385"/>
    <lineage>
        <taxon>Bacteria</taxon>
        <taxon>Pseudomonadati</taxon>
        <taxon>Myxococcota</taxon>
        <taxon>Polyangia</taxon>
        <taxon>Polyangiales</taxon>
        <taxon>Polyangiaceae</taxon>
        <taxon>Sorangium</taxon>
    </lineage>
</organism>
<keyword evidence="4" id="KW-0443">Lipid metabolism</keyword>
<evidence type="ECO:0000313" key="8">
    <source>
        <dbReference type="Proteomes" id="UP000002139"/>
    </source>
</evidence>
<dbReference type="CDD" id="cd12119">
    <property type="entry name" value="ttLC_FACS_AlkK_like"/>
    <property type="match status" value="1"/>
</dbReference>
<dbReference type="eggNOG" id="COG0318">
    <property type="taxonomic scope" value="Bacteria"/>
</dbReference>
<reference evidence="7 8" key="1">
    <citation type="journal article" date="2007" name="Nat. Biotechnol.">
        <title>Complete genome sequence of the myxobacterium Sorangium cellulosum.</title>
        <authorList>
            <person name="Schneiker S."/>
            <person name="Perlova O."/>
            <person name="Kaiser O."/>
            <person name="Gerth K."/>
            <person name="Alici A."/>
            <person name="Altmeyer M.O."/>
            <person name="Bartels D."/>
            <person name="Bekel T."/>
            <person name="Beyer S."/>
            <person name="Bode E."/>
            <person name="Bode H.B."/>
            <person name="Bolten C.J."/>
            <person name="Choudhuri J.V."/>
            <person name="Doss S."/>
            <person name="Elnakady Y.A."/>
            <person name="Frank B."/>
            <person name="Gaigalat L."/>
            <person name="Goesmann A."/>
            <person name="Groeger C."/>
            <person name="Gross F."/>
            <person name="Jelsbak L."/>
            <person name="Jelsbak L."/>
            <person name="Kalinowski J."/>
            <person name="Kegler C."/>
            <person name="Knauber T."/>
            <person name="Konietzny S."/>
            <person name="Kopp M."/>
            <person name="Krause L."/>
            <person name="Krug D."/>
            <person name="Linke B."/>
            <person name="Mahmud T."/>
            <person name="Martinez-Arias R."/>
            <person name="McHardy A.C."/>
            <person name="Merai M."/>
            <person name="Meyer F."/>
            <person name="Mormann S."/>
            <person name="Munoz-Dorado J."/>
            <person name="Perez J."/>
            <person name="Pradella S."/>
            <person name="Rachid S."/>
            <person name="Raddatz G."/>
            <person name="Rosenau F."/>
            <person name="Rueckert C."/>
            <person name="Sasse F."/>
            <person name="Scharfe M."/>
            <person name="Schuster S.C."/>
            <person name="Suen G."/>
            <person name="Treuner-Lange A."/>
            <person name="Velicer G.J."/>
            <person name="Vorholter F.-J."/>
            <person name="Weissman K.J."/>
            <person name="Welch R.D."/>
            <person name="Wenzel S.C."/>
            <person name="Whitworth D.E."/>
            <person name="Wilhelm S."/>
            <person name="Wittmann C."/>
            <person name="Bloecker H."/>
            <person name="Puehler A."/>
            <person name="Mueller R."/>
        </authorList>
    </citation>
    <scope>NUCLEOTIDE SEQUENCE [LARGE SCALE GENOMIC DNA]</scope>
    <source>
        <strain evidence="8">So ce56</strain>
    </source>
</reference>
<dbReference type="InterPro" id="IPR025110">
    <property type="entry name" value="AMP-bd_C"/>
</dbReference>
<proteinExistence type="inferred from homology"/>
<protein>
    <submittedName>
        <fullName evidence="7">AMP-dependent synthetase and ligase</fullName>
        <ecNumber evidence="7">6.2.1.-</ecNumber>
    </submittedName>
</protein>
<feature type="domain" description="AMP-dependent synthetase/ligase" evidence="5">
    <location>
        <begin position="37"/>
        <end position="404"/>
    </location>
</feature>
<dbReference type="InterPro" id="IPR020845">
    <property type="entry name" value="AMP-binding_CS"/>
</dbReference>
<gene>
    <name evidence="7" type="ordered locus">sce5736</name>
</gene>
<dbReference type="Pfam" id="PF13193">
    <property type="entry name" value="AMP-binding_C"/>
    <property type="match status" value="1"/>
</dbReference>
<name>A9G7S3_SORC5</name>
<keyword evidence="8" id="KW-1185">Reference proteome</keyword>
<dbReference type="Gene3D" id="3.40.50.12780">
    <property type="entry name" value="N-terminal domain of ligase-like"/>
    <property type="match status" value="1"/>
</dbReference>
<dbReference type="NCBIfam" id="NF004837">
    <property type="entry name" value="PRK06187.1"/>
    <property type="match status" value="1"/>
</dbReference>
<dbReference type="InterPro" id="IPR045851">
    <property type="entry name" value="AMP-bd_C_sf"/>
</dbReference>
<dbReference type="InterPro" id="IPR042099">
    <property type="entry name" value="ANL_N_sf"/>
</dbReference>
<evidence type="ECO:0000256" key="3">
    <source>
        <dbReference type="ARBA" id="ARBA00022832"/>
    </source>
</evidence>
<evidence type="ECO:0000313" key="7">
    <source>
        <dbReference type="EMBL" id="CAN95899.1"/>
    </source>
</evidence>
<dbReference type="STRING" id="448385.sce5736"/>
<dbReference type="PANTHER" id="PTHR43859">
    <property type="entry name" value="ACYL-ACTIVATING ENZYME"/>
    <property type="match status" value="1"/>
</dbReference>
<dbReference type="EC" id="6.2.1.-" evidence="7"/>
<dbReference type="HOGENOM" id="CLU_000022_59_5_7"/>
<comment type="similarity">
    <text evidence="1">Belongs to the ATP-dependent AMP-binding enzyme family.</text>
</comment>
<dbReference type="GO" id="GO:0006631">
    <property type="term" value="P:fatty acid metabolic process"/>
    <property type="evidence" value="ECO:0007669"/>
    <property type="project" value="UniProtKB-KW"/>
</dbReference>
<feature type="domain" description="AMP-binding enzyme C-terminal" evidence="6">
    <location>
        <begin position="454"/>
        <end position="528"/>
    </location>
</feature>
<evidence type="ECO:0000256" key="4">
    <source>
        <dbReference type="ARBA" id="ARBA00023098"/>
    </source>
</evidence>
<dbReference type="GO" id="GO:0016874">
    <property type="term" value="F:ligase activity"/>
    <property type="evidence" value="ECO:0007669"/>
    <property type="project" value="UniProtKB-KW"/>
</dbReference>